<name>M0DAX3_HALPD</name>
<dbReference type="InterPro" id="IPR013611">
    <property type="entry name" value="Transp-assoc_OB_typ2"/>
</dbReference>
<dbReference type="Pfam" id="PF08402">
    <property type="entry name" value="TOBE_2"/>
    <property type="match status" value="1"/>
</dbReference>
<accession>M0DAX3</accession>
<dbReference type="eggNOG" id="arCOG00177">
    <property type="taxonomic scope" value="Archaea"/>
</dbReference>
<comment type="subcellular location">
    <subcellularLocation>
        <location evidence="1">Cell membrane</location>
        <topology evidence="1">Peripheral membrane protein</topology>
    </subcellularLocation>
</comment>
<evidence type="ECO:0000256" key="14">
    <source>
        <dbReference type="SAM" id="MobiDB-lite"/>
    </source>
</evidence>
<dbReference type="CDD" id="cd03301">
    <property type="entry name" value="ABC_MalK_N"/>
    <property type="match status" value="1"/>
</dbReference>
<dbReference type="OrthoDB" id="18368at2157"/>
<dbReference type="GO" id="GO:0140359">
    <property type="term" value="F:ABC-type transporter activity"/>
    <property type="evidence" value="ECO:0007669"/>
    <property type="project" value="InterPro"/>
</dbReference>
<dbReference type="InterPro" id="IPR017871">
    <property type="entry name" value="ABC_transporter-like_CS"/>
</dbReference>
<evidence type="ECO:0000256" key="1">
    <source>
        <dbReference type="ARBA" id="ARBA00004202"/>
    </source>
</evidence>
<dbReference type="RefSeq" id="WP_008385428.1">
    <property type="nucleotide sequence ID" value="NZ_AOIV01000011.1"/>
</dbReference>
<dbReference type="PROSITE" id="PS50893">
    <property type="entry name" value="ABC_TRANSPORTER_2"/>
    <property type="match status" value="1"/>
</dbReference>
<dbReference type="EMBL" id="AOIV01000011">
    <property type="protein sequence ID" value="ELZ32635.1"/>
    <property type="molecule type" value="Genomic_DNA"/>
</dbReference>
<dbReference type="FunFam" id="3.40.50.300:FF:000042">
    <property type="entry name" value="Maltose/maltodextrin ABC transporter, ATP-binding protein"/>
    <property type="match status" value="1"/>
</dbReference>
<dbReference type="Gene3D" id="3.40.50.300">
    <property type="entry name" value="P-loop containing nucleotide triphosphate hydrolases"/>
    <property type="match status" value="1"/>
</dbReference>
<evidence type="ECO:0000256" key="13">
    <source>
        <dbReference type="ARBA" id="ARBA00066315"/>
    </source>
</evidence>
<proteinExistence type="inferred from homology"/>
<gene>
    <name evidence="16" type="ORF">C474_07452</name>
</gene>
<dbReference type="InParanoid" id="M0DAX3"/>
<dbReference type="Gene3D" id="2.40.50.140">
    <property type="entry name" value="Nucleic acid-binding proteins"/>
    <property type="match status" value="1"/>
</dbReference>
<evidence type="ECO:0000259" key="15">
    <source>
        <dbReference type="PROSITE" id="PS50893"/>
    </source>
</evidence>
<evidence type="ECO:0000256" key="3">
    <source>
        <dbReference type="ARBA" id="ARBA00022475"/>
    </source>
</evidence>
<organism evidence="16 17">
    <name type="scientific">Halogeometricum pallidum JCM 14848</name>
    <dbReference type="NCBI Taxonomy" id="1227487"/>
    <lineage>
        <taxon>Archaea</taxon>
        <taxon>Methanobacteriati</taxon>
        <taxon>Methanobacteriota</taxon>
        <taxon>Stenosarchaea group</taxon>
        <taxon>Halobacteria</taxon>
        <taxon>Halobacteriales</taxon>
        <taxon>Haloferacaceae</taxon>
        <taxon>Halogeometricum</taxon>
    </lineage>
</organism>
<dbReference type="InterPro" id="IPR012340">
    <property type="entry name" value="NA-bd_OB-fold"/>
</dbReference>
<evidence type="ECO:0000256" key="12">
    <source>
        <dbReference type="ARBA" id="ARBA00065962"/>
    </source>
</evidence>
<dbReference type="FunCoup" id="M0DAX3">
    <property type="interactions" value="36"/>
</dbReference>
<evidence type="ECO:0000313" key="17">
    <source>
        <dbReference type="Proteomes" id="UP000011513"/>
    </source>
</evidence>
<comment type="function">
    <text evidence="10">Part of the ABC transporter complex XacGHIJK involved in the uptake of xylose and arabinose. Responsible for energy coupling to the transport system.</text>
</comment>
<comment type="caution">
    <text evidence="16">The sequence shown here is derived from an EMBL/GenBank/DDBJ whole genome shotgun (WGS) entry which is preliminary data.</text>
</comment>
<evidence type="ECO:0000256" key="7">
    <source>
        <dbReference type="ARBA" id="ARBA00023136"/>
    </source>
</evidence>
<dbReference type="EC" id="7.5.2.13" evidence="13"/>
<dbReference type="InterPro" id="IPR027417">
    <property type="entry name" value="P-loop_NTPase"/>
</dbReference>
<dbReference type="Pfam" id="PF00005">
    <property type="entry name" value="ABC_tran"/>
    <property type="match status" value="1"/>
</dbReference>
<keyword evidence="2" id="KW-0813">Transport</keyword>
<evidence type="ECO:0000256" key="4">
    <source>
        <dbReference type="ARBA" id="ARBA00022741"/>
    </source>
</evidence>
<dbReference type="Proteomes" id="UP000011513">
    <property type="component" value="Unassembled WGS sequence"/>
</dbReference>
<comment type="catalytic activity">
    <reaction evidence="9">
        <text>L-arabinose(out) + ATP + H2O = L-arabinose(in) + ADP + phosphate + H(+)</text>
        <dbReference type="Rhea" id="RHEA:30007"/>
        <dbReference type="ChEBI" id="CHEBI:15377"/>
        <dbReference type="ChEBI" id="CHEBI:15378"/>
        <dbReference type="ChEBI" id="CHEBI:17535"/>
        <dbReference type="ChEBI" id="CHEBI:30616"/>
        <dbReference type="ChEBI" id="CHEBI:43474"/>
        <dbReference type="ChEBI" id="CHEBI:456216"/>
        <dbReference type="EC" id="7.5.2.13"/>
    </reaction>
    <physiologicalReaction direction="left-to-right" evidence="9">
        <dbReference type="Rhea" id="RHEA:30008"/>
    </physiologicalReaction>
</comment>
<dbReference type="SUPFAM" id="SSF50331">
    <property type="entry name" value="MOP-like"/>
    <property type="match status" value="1"/>
</dbReference>
<evidence type="ECO:0000256" key="11">
    <source>
        <dbReference type="ARBA" id="ARBA00061029"/>
    </source>
</evidence>
<dbReference type="InterPro" id="IPR015855">
    <property type="entry name" value="ABC_transpr_MalK-like"/>
</dbReference>
<evidence type="ECO:0000256" key="6">
    <source>
        <dbReference type="ARBA" id="ARBA00022967"/>
    </source>
</evidence>
<evidence type="ECO:0000313" key="16">
    <source>
        <dbReference type="EMBL" id="ELZ32635.1"/>
    </source>
</evidence>
<keyword evidence="3" id="KW-1003">Cell membrane</keyword>
<dbReference type="SUPFAM" id="SSF52540">
    <property type="entry name" value="P-loop containing nucleoside triphosphate hydrolases"/>
    <property type="match status" value="1"/>
</dbReference>
<evidence type="ECO:0000256" key="10">
    <source>
        <dbReference type="ARBA" id="ARBA00053454"/>
    </source>
</evidence>
<dbReference type="InterPro" id="IPR008995">
    <property type="entry name" value="Mo/tungstate-bd_C_term_dom"/>
</dbReference>
<keyword evidence="17" id="KW-1185">Reference proteome</keyword>
<comment type="similarity">
    <text evidence="11">Belongs to the ABC transporter superfamily. Carbohydrate uptake transporter-1 (CUT1) (TC 3.A.1.1) family.</text>
</comment>
<dbReference type="GO" id="GO:0055052">
    <property type="term" value="C:ATP-binding cassette (ABC) transporter complex, substrate-binding subunit-containing"/>
    <property type="evidence" value="ECO:0007669"/>
    <property type="project" value="TreeGrafter"/>
</dbReference>
<dbReference type="InterPro" id="IPR003439">
    <property type="entry name" value="ABC_transporter-like_ATP-bd"/>
</dbReference>
<keyword evidence="7" id="KW-0472">Membrane</keyword>
<feature type="region of interest" description="Disordered" evidence="14">
    <location>
        <begin position="362"/>
        <end position="393"/>
    </location>
</feature>
<dbReference type="InterPro" id="IPR003593">
    <property type="entry name" value="AAA+_ATPase"/>
</dbReference>
<dbReference type="PATRIC" id="fig|1227487.5.peg.1513"/>
<dbReference type="PANTHER" id="PTHR43875:SF15">
    <property type="entry name" value="TREHALOSE IMPORT ATP-BINDING PROTEIN SUGC"/>
    <property type="match status" value="1"/>
</dbReference>
<dbReference type="GO" id="GO:0005524">
    <property type="term" value="F:ATP binding"/>
    <property type="evidence" value="ECO:0007669"/>
    <property type="project" value="UniProtKB-KW"/>
</dbReference>
<evidence type="ECO:0000256" key="5">
    <source>
        <dbReference type="ARBA" id="ARBA00022840"/>
    </source>
</evidence>
<evidence type="ECO:0000256" key="9">
    <source>
        <dbReference type="ARBA" id="ARBA00051890"/>
    </source>
</evidence>
<dbReference type="Gene3D" id="2.40.50.100">
    <property type="match status" value="1"/>
</dbReference>
<comment type="subunit">
    <text evidence="12">The complex is composed of two ATP-binding proteins (XacJ and XacK), two transmembrane proteins (XacH and XacI) and a solute-binding protein (XacG).</text>
</comment>
<keyword evidence="5 16" id="KW-0067">ATP-binding</keyword>
<dbReference type="AlphaFoldDB" id="M0DAX3"/>
<dbReference type="PANTHER" id="PTHR43875">
    <property type="entry name" value="MALTODEXTRIN IMPORT ATP-BINDING PROTEIN MSMX"/>
    <property type="match status" value="1"/>
</dbReference>
<keyword evidence="6" id="KW-1278">Translocase</keyword>
<dbReference type="GO" id="GO:0016887">
    <property type="term" value="F:ATP hydrolysis activity"/>
    <property type="evidence" value="ECO:0007669"/>
    <property type="project" value="InterPro"/>
</dbReference>
<dbReference type="PROSITE" id="PS00211">
    <property type="entry name" value="ABC_TRANSPORTER_1"/>
    <property type="match status" value="1"/>
</dbReference>
<keyword evidence="4" id="KW-0547">Nucleotide-binding</keyword>
<evidence type="ECO:0000256" key="8">
    <source>
        <dbReference type="ARBA" id="ARBA00050355"/>
    </source>
</evidence>
<dbReference type="GO" id="GO:0008643">
    <property type="term" value="P:carbohydrate transport"/>
    <property type="evidence" value="ECO:0007669"/>
    <property type="project" value="InterPro"/>
</dbReference>
<dbReference type="NCBIfam" id="NF008653">
    <property type="entry name" value="PRK11650.1"/>
    <property type="match status" value="1"/>
</dbReference>
<feature type="domain" description="ABC transporter" evidence="15">
    <location>
        <begin position="4"/>
        <end position="240"/>
    </location>
</feature>
<reference evidence="16 17" key="1">
    <citation type="journal article" date="2014" name="PLoS Genet.">
        <title>Phylogenetically driven sequencing of extremely halophilic archaea reveals strategies for static and dynamic osmo-response.</title>
        <authorList>
            <person name="Becker E.A."/>
            <person name="Seitzer P.M."/>
            <person name="Tritt A."/>
            <person name="Larsen D."/>
            <person name="Krusor M."/>
            <person name="Yao A.I."/>
            <person name="Wu D."/>
            <person name="Madern D."/>
            <person name="Eisen J.A."/>
            <person name="Darling A.E."/>
            <person name="Facciotti M.T."/>
        </authorList>
    </citation>
    <scope>NUCLEOTIDE SEQUENCE [LARGE SCALE GENOMIC DNA]</scope>
    <source>
        <strain evidence="16 17">JCM 14848</strain>
    </source>
</reference>
<feature type="compositionally biased region" description="Polar residues" evidence="14">
    <location>
        <begin position="380"/>
        <end position="393"/>
    </location>
</feature>
<comment type="catalytic activity">
    <reaction evidence="8">
        <text>D-xylose(out) + ATP + H2O = D-xylose(in) + ADP + phosphate + H(+)</text>
        <dbReference type="Rhea" id="RHEA:29899"/>
        <dbReference type="ChEBI" id="CHEBI:15377"/>
        <dbReference type="ChEBI" id="CHEBI:15378"/>
        <dbReference type="ChEBI" id="CHEBI:30616"/>
        <dbReference type="ChEBI" id="CHEBI:43474"/>
        <dbReference type="ChEBI" id="CHEBI:53455"/>
        <dbReference type="ChEBI" id="CHEBI:456216"/>
        <dbReference type="EC" id="7.5.2.13"/>
    </reaction>
    <physiologicalReaction direction="left-to-right" evidence="8">
        <dbReference type="Rhea" id="RHEA:29900"/>
    </physiologicalReaction>
</comment>
<protein>
    <recommendedName>
        <fullName evidence="13">ABC-type D-xylose/L-arabinose transporter</fullName>
        <ecNumber evidence="13">7.5.2.13</ecNumber>
    </recommendedName>
</protein>
<dbReference type="InterPro" id="IPR047641">
    <property type="entry name" value="ABC_transpr_MalK/UgpC-like"/>
</dbReference>
<evidence type="ECO:0000256" key="2">
    <source>
        <dbReference type="ARBA" id="ARBA00022448"/>
    </source>
</evidence>
<dbReference type="SMART" id="SM00382">
    <property type="entry name" value="AAA"/>
    <property type="match status" value="1"/>
</dbReference>
<sequence length="393" mass="43246">MGDLVIQNLTKRFNNDSETEIVAVDDVSIEIEDGEFLVLVGPSGCGKSTTLRCTAGLESVTEGTITLSGRDITHQRSRDRDIAMVFQNYALYPHMSSRKNMGFGLKMGTDMESDEIEERIEQTASMMGIEELLEKKPGELSGGQQQRVALGRAIVRDPELFLMDEPLSNLDAKLRTTMRTELQNLQSDLGVTTIYVTHDQTEAMTMGDRIAVLDGGKLQQIGTPLECYHLPANRFVAGFIGSPSMNFFEVKQDRDAGALVHDEFEYHLKPATADTIANSTDDLTLGIRPEDIRIAGTNDENALTVTVDVVEPLGDESFVYFTVGDQTCTASVDGEEYIKEDSQIDVVFPQDRIHVFDGHTGEAIKNRQPPEAAEAEADEFQNTSSFAAGQSDD</sequence>